<dbReference type="PROSITE" id="PS52045">
    <property type="entry name" value="NEPROSIN_PEP_CD"/>
    <property type="match status" value="1"/>
</dbReference>
<dbReference type="Proteomes" id="UP000316621">
    <property type="component" value="Chromosome 4"/>
</dbReference>
<dbReference type="Gramene" id="RZC57302">
    <property type="protein sequence ID" value="RZC57302"/>
    <property type="gene ID" value="C5167_004601"/>
</dbReference>
<evidence type="ECO:0000313" key="3">
    <source>
        <dbReference type="EMBL" id="RZC57302.1"/>
    </source>
</evidence>
<dbReference type="OMA" id="HIVECHE"/>
<dbReference type="Gene3D" id="3.90.1320.10">
    <property type="entry name" value="Outer-capsid protein sigma 3, large lobe"/>
    <property type="match status" value="1"/>
</dbReference>
<dbReference type="InterPro" id="IPR053168">
    <property type="entry name" value="Glutamic_endopeptidase"/>
</dbReference>
<organism evidence="3 4">
    <name type="scientific">Papaver somniferum</name>
    <name type="common">Opium poppy</name>
    <dbReference type="NCBI Taxonomy" id="3469"/>
    <lineage>
        <taxon>Eukaryota</taxon>
        <taxon>Viridiplantae</taxon>
        <taxon>Streptophyta</taxon>
        <taxon>Embryophyta</taxon>
        <taxon>Tracheophyta</taxon>
        <taxon>Spermatophyta</taxon>
        <taxon>Magnoliopsida</taxon>
        <taxon>Ranunculales</taxon>
        <taxon>Papaveraceae</taxon>
        <taxon>Papaveroideae</taxon>
        <taxon>Papaver</taxon>
    </lineage>
</organism>
<keyword evidence="4" id="KW-1185">Reference proteome</keyword>
<dbReference type="PANTHER" id="PTHR31589">
    <property type="entry name" value="PROTEIN, PUTATIVE (DUF239)-RELATED-RELATED"/>
    <property type="match status" value="1"/>
</dbReference>
<dbReference type="InterPro" id="IPR025521">
    <property type="entry name" value="Neprosin_propep"/>
</dbReference>
<dbReference type="Pfam" id="PF14365">
    <property type="entry name" value="Neprosin_AP"/>
    <property type="match status" value="1"/>
</dbReference>
<feature type="chain" id="PRO_5021418198" description="Neprosin PEP catalytic domain-containing protein" evidence="1">
    <location>
        <begin position="23"/>
        <end position="384"/>
    </location>
</feature>
<evidence type="ECO:0000313" key="4">
    <source>
        <dbReference type="Proteomes" id="UP000316621"/>
    </source>
</evidence>
<evidence type="ECO:0000259" key="2">
    <source>
        <dbReference type="PROSITE" id="PS52045"/>
    </source>
</evidence>
<sequence length="384" mass="42845">MTINFVALVLLVICLIDAYSRAVLLVKGRMDVLSEAEELDLQRQLATLNKPPIQTIHAPWGDIYDCIEFHKQPAFDHPLLKNHTFKMGEEIVSTKSPKLEMLTNQDAECPKGTIPIRRTTREDLIRTRSLSSNAAPDKQYRAGITYKAKGIGESIYGAGGLFNVWTPSVTQDQSSSTEIAVQSGSPEELNVIKYGWTVDQELYGNIITRSFAYWTGDGGKNTGCYNTLCSGFVQVHDKYTPDMPIYNTSTICGTQIALRVSIYLDRQTGRCYLTLLDSIQIGYWPIELFPAFAPGATYIYWGGRVKAGKNGITPPMGSGRIPNEYPACSGFFQHLKYIDTNNQQLQPEQIEHIVECHEHYAAEYYPDDNILHFGGDGGDNCSSN</sequence>
<dbReference type="AlphaFoldDB" id="A0A4Y7JB58"/>
<protein>
    <recommendedName>
        <fullName evidence="2">Neprosin PEP catalytic domain-containing protein</fullName>
    </recommendedName>
</protein>
<accession>A0A4Y7JB58</accession>
<feature type="signal peptide" evidence="1">
    <location>
        <begin position="1"/>
        <end position="22"/>
    </location>
</feature>
<dbReference type="STRING" id="3469.A0A4Y7JB58"/>
<feature type="domain" description="Neprosin PEP catalytic" evidence="2">
    <location>
        <begin position="134"/>
        <end position="382"/>
    </location>
</feature>
<keyword evidence="1" id="KW-0732">Signal</keyword>
<dbReference type="EMBL" id="CM010718">
    <property type="protein sequence ID" value="RZC57302.1"/>
    <property type="molecule type" value="Genomic_DNA"/>
</dbReference>
<dbReference type="Pfam" id="PF03080">
    <property type="entry name" value="Neprosin"/>
    <property type="match status" value="1"/>
</dbReference>
<proteinExistence type="predicted"/>
<gene>
    <name evidence="3" type="ORF">C5167_004601</name>
</gene>
<dbReference type="InterPro" id="IPR004314">
    <property type="entry name" value="Neprosin"/>
</dbReference>
<name>A0A4Y7JB58_PAPSO</name>
<evidence type="ECO:0000256" key="1">
    <source>
        <dbReference type="SAM" id="SignalP"/>
    </source>
</evidence>
<dbReference type="OrthoDB" id="1858978at2759"/>
<dbReference type="PANTHER" id="PTHR31589:SF110">
    <property type="entry name" value="PROTEIN, PUTATIVE (DUF239)-RELATED"/>
    <property type="match status" value="1"/>
</dbReference>
<reference evidence="3 4" key="1">
    <citation type="journal article" date="2018" name="Science">
        <title>The opium poppy genome and morphinan production.</title>
        <authorList>
            <person name="Guo L."/>
            <person name="Winzer T."/>
            <person name="Yang X."/>
            <person name="Li Y."/>
            <person name="Ning Z."/>
            <person name="He Z."/>
            <person name="Teodor R."/>
            <person name="Lu Y."/>
            <person name="Bowser T.A."/>
            <person name="Graham I.A."/>
            <person name="Ye K."/>
        </authorList>
    </citation>
    <scope>NUCLEOTIDE SEQUENCE [LARGE SCALE GENOMIC DNA]</scope>
    <source>
        <strain evidence="4">cv. HN1</strain>
        <tissue evidence="3">Leaves</tissue>
    </source>
</reference>